<keyword evidence="2" id="KW-1185">Reference proteome</keyword>
<proteinExistence type="predicted"/>
<organism evidence="1 2">
    <name type="scientific">Laetiporus sulphureus 93-53</name>
    <dbReference type="NCBI Taxonomy" id="1314785"/>
    <lineage>
        <taxon>Eukaryota</taxon>
        <taxon>Fungi</taxon>
        <taxon>Dikarya</taxon>
        <taxon>Basidiomycota</taxon>
        <taxon>Agaricomycotina</taxon>
        <taxon>Agaricomycetes</taxon>
        <taxon>Polyporales</taxon>
        <taxon>Laetiporus</taxon>
    </lineage>
</organism>
<dbReference type="Proteomes" id="UP000076871">
    <property type="component" value="Unassembled WGS sequence"/>
</dbReference>
<dbReference type="AlphaFoldDB" id="A0A165B0B1"/>
<evidence type="ECO:0000313" key="1">
    <source>
        <dbReference type="EMBL" id="KZS99988.1"/>
    </source>
</evidence>
<protein>
    <submittedName>
        <fullName evidence="1">Uncharacterized protein</fullName>
    </submittedName>
</protein>
<name>A0A165B0B1_9APHY</name>
<dbReference type="EMBL" id="KV427702">
    <property type="protein sequence ID" value="KZS99988.1"/>
    <property type="molecule type" value="Genomic_DNA"/>
</dbReference>
<sequence length="193" mass="21343">MGVEGEAEPSSLSAFLLILHKSSSQPPLPHAMRIPVNAIHLGSARSRHRILCPHHYNVHRTSKQGRHESALVSLSSQGGARSMPVPAPAVYPCGPLCPSRAGQVRLACLRLIKNRISVCRQTPQLITNIGRWPACSHLWVFFEPIVFRLNVRITKDISAMMTAPFTPVSNTYGCRFGNREARIFRQPHAQNAA</sequence>
<accession>A0A165B0B1</accession>
<dbReference type="RefSeq" id="XP_040757729.1">
    <property type="nucleotide sequence ID" value="XM_040903029.1"/>
</dbReference>
<evidence type="ECO:0000313" key="2">
    <source>
        <dbReference type="Proteomes" id="UP000076871"/>
    </source>
</evidence>
<dbReference type="GeneID" id="63820060"/>
<reference evidence="1 2" key="1">
    <citation type="journal article" date="2016" name="Mol. Biol. Evol.">
        <title>Comparative Genomics of Early-Diverging Mushroom-Forming Fungi Provides Insights into the Origins of Lignocellulose Decay Capabilities.</title>
        <authorList>
            <person name="Nagy L.G."/>
            <person name="Riley R."/>
            <person name="Tritt A."/>
            <person name="Adam C."/>
            <person name="Daum C."/>
            <person name="Floudas D."/>
            <person name="Sun H."/>
            <person name="Yadav J.S."/>
            <person name="Pangilinan J."/>
            <person name="Larsson K.H."/>
            <person name="Matsuura K."/>
            <person name="Barry K."/>
            <person name="Labutti K."/>
            <person name="Kuo R."/>
            <person name="Ohm R.A."/>
            <person name="Bhattacharya S.S."/>
            <person name="Shirouzu T."/>
            <person name="Yoshinaga Y."/>
            <person name="Martin F.M."/>
            <person name="Grigoriev I.V."/>
            <person name="Hibbett D.S."/>
        </authorList>
    </citation>
    <scope>NUCLEOTIDE SEQUENCE [LARGE SCALE GENOMIC DNA]</scope>
    <source>
        <strain evidence="1 2">93-53</strain>
    </source>
</reference>
<gene>
    <name evidence="1" type="ORF">LAESUDRAFT_578264</name>
</gene>
<dbReference type="InParanoid" id="A0A165B0B1"/>